<gene>
    <name evidence="3" type="ORF">ERS852551_03788</name>
</gene>
<feature type="region of interest" description="Disordered" evidence="1">
    <location>
        <begin position="1"/>
        <end position="21"/>
    </location>
</feature>
<protein>
    <submittedName>
        <fullName evidence="3">Uncharacterized protein</fullName>
    </submittedName>
</protein>
<keyword evidence="2" id="KW-0472">Membrane</keyword>
<feature type="compositionally biased region" description="Pro residues" evidence="1">
    <location>
        <begin position="1"/>
        <end position="10"/>
    </location>
</feature>
<reference evidence="3 4" key="1">
    <citation type="submission" date="2015-09" db="EMBL/GenBank/DDBJ databases">
        <authorList>
            <consortium name="Pathogen Informatics"/>
        </authorList>
    </citation>
    <scope>NUCLEOTIDE SEQUENCE [LARGE SCALE GENOMIC DNA]</scope>
    <source>
        <strain evidence="3 4">2789STDY5834939</strain>
    </source>
</reference>
<keyword evidence="2" id="KW-1133">Transmembrane helix</keyword>
<dbReference type="Proteomes" id="UP000095765">
    <property type="component" value="Unassembled WGS sequence"/>
</dbReference>
<organism evidence="3 4">
    <name type="scientific">Anaerotruncus colihominis</name>
    <dbReference type="NCBI Taxonomy" id="169435"/>
    <lineage>
        <taxon>Bacteria</taxon>
        <taxon>Bacillati</taxon>
        <taxon>Bacillota</taxon>
        <taxon>Clostridia</taxon>
        <taxon>Eubacteriales</taxon>
        <taxon>Oscillospiraceae</taxon>
        <taxon>Anaerotruncus</taxon>
    </lineage>
</organism>
<name>A0A174V8B7_9FIRM</name>
<evidence type="ECO:0000313" key="3">
    <source>
        <dbReference type="EMBL" id="CUQ27359.1"/>
    </source>
</evidence>
<evidence type="ECO:0000313" key="4">
    <source>
        <dbReference type="Proteomes" id="UP000095765"/>
    </source>
</evidence>
<dbReference type="EMBL" id="CZBE01000061">
    <property type="protein sequence ID" value="CUQ27359.1"/>
    <property type="molecule type" value="Genomic_DNA"/>
</dbReference>
<feature type="transmembrane region" description="Helical" evidence="2">
    <location>
        <begin position="49"/>
        <end position="71"/>
    </location>
</feature>
<accession>A0A174V8B7</accession>
<evidence type="ECO:0000256" key="2">
    <source>
        <dbReference type="SAM" id="Phobius"/>
    </source>
</evidence>
<keyword evidence="2" id="KW-0812">Transmembrane</keyword>
<sequence length="89" mass="9868">MVAPSAPAPALPMDTSEDEQDWSRTITRIQASASRHPTGWRFTNPAARAVSFSVAAAVFLAAFALCFAASFARFWYCLLSRCFCQYRVK</sequence>
<dbReference type="AlphaFoldDB" id="A0A174V8B7"/>
<proteinExistence type="predicted"/>
<evidence type="ECO:0000256" key="1">
    <source>
        <dbReference type="SAM" id="MobiDB-lite"/>
    </source>
</evidence>